<dbReference type="KEGG" id="beq:BEWA_029490"/>
<gene>
    <name evidence="3" type="ORF">BEWA_029490</name>
</gene>
<feature type="region of interest" description="Disordered" evidence="1">
    <location>
        <begin position="140"/>
        <end position="159"/>
    </location>
</feature>
<evidence type="ECO:0000313" key="3">
    <source>
        <dbReference type="EMBL" id="AFZ80099.1"/>
    </source>
</evidence>
<reference evidence="3 4" key="1">
    <citation type="journal article" date="2012" name="BMC Genomics">
        <title>Comparative genomic analysis and phylogenetic position of Theileria equi.</title>
        <authorList>
            <person name="Kappmeyer L.S."/>
            <person name="Thiagarajan M."/>
            <person name="Herndon D.R."/>
            <person name="Ramsay J.D."/>
            <person name="Caler E."/>
            <person name="Djikeng A."/>
            <person name="Gillespie J.J."/>
            <person name="Lau A.O."/>
            <person name="Roalson E.H."/>
            <person name="Silva J.C."/>
            <person name="Silva M.G."/>
            <person name="Suarez C.E."/>
            <person name="Ueti M.W."/>
            <person name="Nene V.M."/>
            <person name="Mealey R.H."/>
            <person name="Knowles D.P."/>
            <person name="Brayton K.A."/>
        </authorList>
    </citation>
    <scope>NUCLEOTIDE SEQUENCE [LARGE SCALE GENOMIC DNA]</scope>
    <source>
        <strain evidence="3 4">WA</strain>
    </source>
</reference>
<name>L0AYX6_THEEQ</name>
<evidence type="ECO:0000256" key="1">
    <source>
        <dbReference type="SAM" id="MobiDB-lite"/>
    </source>
</evidence>
<dbReference type="RefSeq" id="XP_004829765.1">
    <property type="nucleotide sequence ID" value="XM_004829708.1"/>
</dbReference>
<evidence type="ECO:0000256" key="2">
    <source>
        <dbReference type="SAM" id="SignalP"/>
    </source>
</evidence>
<keyword evidence="4" id="KW-1185">Reference proteome</keyword>
<dbReference type="OrthoDB" id="363084at2759"/>
<dbReference type="AlphaFoldDB" id="L0AYX6"/>
<sequence length="159" mass="17367">MKVLSVLWTICLVRLCHGLGFFSSCCGGDVTDGETLDLANPDSSKVDVGEETSNGIRWKVFTPKNDAKFTSFTEGRVEIAKTNCGLKCLKISLNSQTPLMIVERVGACTPAKYFEKVDEKWKEISDHTLCGKLNAISKNTGKANEPVNTEGSSNNIEDE</sequence>
<feature type="chain" id="PRO_5003939561" evidence="2">
    <location>
        <begin position="19"/>
        <end position="159"/>
    </location>
</feature>
<dbReference type="EMBL" id="CP001669">
    <property type="protein sequence ID" value="AFZ80099.1"/>
    <property type="molecule type" value="Genomic_DNA"/>
</dbReference>
<dbReference type="VEuPathDB" id="PiroplasmaDB:BEWA_029490"/>
<dbReference type="GeneID" id="15803517"/>
<feature type="signal peptide" evidence="2">
    <location>
        <begin position="1"/>
        <end position="18"/>
    </location>
</feature>
<accession>L0AYX6</accession>
<organism evidence="3 4">
    <name type="scientific">Theileria equi strain WA</name>
    <dbReference type="NCBI Taxonomy" id="1537102"/>
    <lineage>
        <taxon>Eukaryota</taxon>
        <taxon>Sar</taxon>
        <taxon>Alveolata</taxon>
        <taxon>Apicomplexa</taxon>
        <taxon>Aconoidasida</taxon>
        <taxon>Piroplasmida</taxon>
        <taxon>Theileriidae</taxon>
        <taxon>Theileria</taxon>
    </lineage>
</organism>
<dbReference type="Proteomes" id="UP000031512">
    <property type="component" value="Chromosome 1"/>
</dbReference>
<dbReference type="PROSITE" id="PS51257">
    <property type="entry name" value="PROKAR_LIPOPROTEIN"/>
    <property type="match status" value="1"/>
</dbReference>
<keyword evidence="2" id="KW-0732">Signal</keyword>
<evidence type="ECO:0000313" key="4">
    <source>
        <dbReference type="Proteomes" id="UP000031512"/>
    </source>
</evidence>
<protein>
    <submittedName>
        <fullName evidence="3">Signal peptide-containing protein</fullName>
    </submittedName>
</protein>
<proteinExistence type="predicted"/>